<feature type="region of interest" description="Disordered" evidence="2">
    <location>
        <begin position="23"/>
        <end position="82"/>
    </location>
</feature>
<evidence type="ECO:0000256" key="2">
    <source>
        <dbReference type="SAM" id="MobiDB-lite"/>
    </source>
</evidence>
<feature type="compositionally biased region" description="Low complexity" evidence="2">
    <location>
        <begin position="63"/>
        <end position="73"/>
    </location>
</feature>
<keyword evidence="1" id="KW-0175">Coiled coil</keyword>
<dbReference type="RefSeq" id="XP_052121678.1">
    <property type="nucleotide sequence ID" value="XM_052265718.1"/>
</dbReference>
<feature type="coiled-coil region" evidence="1">
    <location>
        <begin position="151"/>
        <end position="185"/>
    </location>
</feature>
<feature type="region of interest" description="Disordered" evidence="2">
    <location>
        <begin position="292"/>
        <end position="328"/>
    </location>
</feature>
<dbReference type="PANTHER" id="PTHR21683:SF3">
    <property type="entry name" value="CILIA AND FLAGELLA ASSOCIATED PROTEIN 100"/>
    <property type="match status" value="1"/>
</dbReference>
<dbReference type="PANTHER" id="PTHR21683">
    <property type="entry name" value="COILED-COIL DOMAIN-CONTAINING PROTEIN 42 LIKE-2-LIKE-RELATED"/>
    <property type="match status" value="1"/>
</dbReference>
<dbReference type="InterPro" id="IPR051147">
    <property type="entry name" value="CFAP_domain-containing"/>
</dbReference>
<dbReference type="GeneID" id="127749076"/>
<evidence type="ECO:0000256" key="1">
    <source>
        <dbReference type="SAM" id="Coils"/>
    </source>
</evidence>
<evidence type="ECO:0000313" key="4">
    <source>
        <dbReference type="RefSeq" id="XP_052121678.1"/>
    </source>
</evidence>
<dbReference type="Proteomes" id="UP000504606">
    <property type="component" value="Unplaced"/>
</dbReference>
<proteinExistence type="predicted"/>
<dbReference type="OrthoDB" id="10264063at2759"/>
<organism evidence="3 4">
    <name type="scientific">Frankliniella occidentalis</name>
    <name type="common">Western flower thrips</name>
    <name type="synonym">Euthrips occidentalis</name>
    <dbReference type="NCBI Taxonomy" id="133901"/>
    <lineage>
        <taxon>Eukaryota</taxon>
        <taxon>Metazoa</taxon>
        <taxon>Ecdysozoa</taxon>
        <taxon>Arthropoda</taxon>
        <taxon>Hexapoda</taxon>
        <taxon>Insecta</taxon>
        <taxon>Pterygota</taxon>
        <taxon>Neoptera</taxon>
        <taxon>Paraneoptera</taxon>
        <taxon>Thysanoptera</taxon>
        <taxon>Terebrantia</taxon>
        <taxon>Thripoidea</taxon>
        <taxon>Thripidae</taxon>
        <taxon>Frankliniella</taxon>
    </lineage>
</organism>
<reference evidence="4" key="1">
    <citation type="submission" date="2025-08" db="UniProtKB">
        <authorList>
            <consortium name="RefSeq"/>
        </authorList>
    </citation>
    <scope>IDENTIFICATION</scope>
    <source>
        <tissue evidence="4">Whole organism</tissue>
    </source>
</reference>
<accession>A0A9C6U5D1</accession>
<keyword evidence="3" id="KW-1185">Reference proteome</keyword>
<name>A0A9C6U5D1_FRAOC</name>
<dbReference type="KEGG" id="foc:127749076"/>
<dbReference type="AlphaFoldDB" id="A0A9C6U5D1"/>
<sequence length="402" mass="45438">MEARALQKFLYLVSPMSWRREHDHLNGSVPAEGSSETNVSGDSSGAPSSSHAGAGDRRHSGLTQATQGTQATQVSLPSRDQMDRATTLQDIIDTFLEETKTSHQPTLYFTEPEQLVKVFRSLAAQSLASLVHIEQLRLPLEALQAGVAQAKERVERGLSVLQEQVADLEKEIAWEENRVVQLQKHADVILMKVYKDILTGSGGENVLTLRVWVEDVYERCVAPNDSHLTSYQMMCAVERIVAAELLALDYLDQEHVKRARKHVYMEERRQMKSANDAQRKLQQMQQLVHRMERALEPPPPRGHRRLVFRSRPPEPKPPPPPPPEQLSEEELDRRAFFMECDEVDRLSKLISPVPKNIARLLGREYGLRRGAGQVSPSDSHTGEYTKDVVWSVTHVTTPSERV</sequence>
<feature type="compositionally biased region" description="Pro residues" evidence="2">
    <location>
        <begin position="315"/>
        <end position="324"/>
    </location>
</feature>
<gene>
    <name evidence="4" type="primary">LOC127749076</name>
</gene>
<feature type="compositionally biased region" description="Low complexity" evidence="2">
    <location>
        <begin position="40"/>
        <end position="53"/>
    </location>
</feature>
<evidence type="ECO:0000313" key="3">
    <source>
        <dbReference type="Proteomes" id="UP000504606"/>
    </source>
</evidence>
<protein>
    <submittedName>
        <fullName evidence="4">Cilia- and flagella-associated protein 100-like</fullName>
    </submittedName>
</protein>